<dbReference type="PANTHER" id="PTHR42886:SF53">
    <property type="entry name" value="ALPHA_BETA-HYDROLASES SUPERFAMILY PROTEIN"/>
    <property type="match status" value="1"/>
</dbReference>
<accession>A0A5C7AW46</accession>
<keyword evidence="3" id="KW-1185">Reference proteome</keyword>
<protein>
    <submittedName>
        <fullName evidence="2">Alpha/beta hydrolase</fullName>
    </submittedName>
</protein>
<dbReference type="Pfam" id="PF00326">
    <property type="entry name" value="Peptidase_S9"/>
    <property type="match status" value="1"/>
</dbReference>
<proteinExistence type="predicted"/>
<reference evidence="3" key="1">
    <citation type="submission" date="2019-08" db="EMBL/GenBank/DDBJ databases">
        <title>Seonamhaeicola sediminis sp. nov., isolated from marine sediment.</title>
        <authorList>
            <person name="Cao W.R."/>
        </authorList>
    </citation>
    <scope>NUCLEOTIDE SEQUENCE [LARGE SCALE GENOMIC DNA]</scope>
    <source>
        <strain evidence="3">Gy8</strain>
    </source>
</reference>
<gene>
    <name evidence="2" type="ORF">FUA26_03525</name>
</gene>
<dbReference type="SUPFAM" id="SSF53474">
    <property type="entry name" value="alpha/beta-Hydrolases"/>
    <property type="match status" value="1"/>
</dbReference>
<dbReference type="Proteomes" id="UP000321790">
    <property type="component" value="Unassembled WGS sequence"/>
</dbReference>
<dbReference type="PANTHER" id="PTHR42886">
    <property type="entry name" value="RE40534P-RELATED"/>
    <property type="match status" value="1"/>
</dbReference>
<dbReference type="OrthoDB" id="9808543at2"/>
<dbReference type="AlphaFoldDB" id="A0A5C7AW46"/>
<sequence>MLTTEDFVITGSQNKPIVIDVTYLNNNTQKPVVIFCHGYKGFKDWGAWNLMAKAFANAGCCFIKFNFSHNGGTIEQPIDFPDLDAFGNNNYTKELNDLQHVINWCFDNNTIKKIGNINNLTLIGHSRGGAIVSITAFEDARVKKAISLAGVSNLLARSVTNSGIENWKKTGVKYVENGRTKQQMPHYYQFYLNTIKNKERLNVENAVSKLKIPYLIIHGESDTSILIDEAKNLHKWQPKSKLVIIKNADHVFNARHPWQENTMPKQLQEAVTKMLDFIKQH</sequence>
<dbReference type="Gene3D" id="3.40.50.1820">
    <property type="entry name" value="alpha/beta hydrolase"/>
    <property type="match status" value="1"/>
</dbReference>
<dbReference type="InterPro" id="IPR029058">
    <property type="entry name" value="AB_hydrolase_fold"/>
</dbReference>
<organism evidence="2 3">
    <name type="scientific">Seonamhaeicola algicola</name>
    <dbReference type="NCBI Taxonomy" id="1719036"/>
    <lineage>
        <taxon>Bacteria</taxon>
        <taxon>Pseudomonadati</taxon>
        <taxon>Bacteroidota</taxon>
        <taxon>Flavobacteriia</taxon>
        <taxon>Flavobacteriales</taxon>
        <taxon>Flavobacteriaceae</taxon>
    </lineage>
</organism>
<comment type="caution">
    <text evidence="2">The sequence shown here is derived from an EMBL/GenBank/DDBJ whole genome shotgun (WGS) entry which is preliminary data.</text>
</comment>
<dbReference type="InterPro" id="IPR001375">
    <property type="entry name" value="Peptidase_S9_cat"/>
</dbReference>
<feature type="domain" description="Peptidase S9 prolyl oligopeptidase catalytic" evidence="1">
    <location>
        <begin position="85"/>
        <end position="279"/>
    </location>
</feature>
<dbReference type="EMBL" id="VOSC01000012">
    <property type="protein sequence ID" value="TXE12878.1"/>
    <property type="molecule type" value="Genomic_DNA"/>
</dbReference>
<dbReference type="GO" id="GO:0008236">
    <property type="term" value="F:serine-type peptidase activity"/>
    <property type="evidence" value="ECO:0007669"/>
    <property type="project" value="InterPro"/>
</dbReference>
<dbReference type="RefSeq" id="WP_147131633.1">
    <property type="nucleotide sequence ID" value="NZ_VOSC01000012.1"/>
</dbReference>
<dbReference type="GO" id="GO:0006508">
    <property type="term" value="P:proteolysis"/>
    <property type="evidence" value="ECO:0007669"/>
    <property type="project" value="InterPro"/>
</dbReference>
<name>A0A5C7AW46_9FLAO</name>
<evidence type="ECO:0000313" key="2">
    <source>
        <dbReference type="EMBL" id="TXE12878.1"/>
    </source>
</evidence>
<evidence type="ECO:0000259" key="1">
    <source>
        <dbReference type="Pfam" id="PF00326"/>
    </source>
</evidence>
<evidence type="ECO:0000313" key="3">
    <source>
        <dbReference type="Proteomes" id="UP000321790"/>
    </source>
</evidence>
<keyword evidence="2" id="KW-0378">Hydrolase</keyword>